<proteinExistence type="inferred from homology"/>
<dbReference type="InterPro" id="IPR020550">
    <property type="entry name" value="Inositol_monophosphatase_CS"/>
</dbReference>
<gene>
    <name evidence="9" type="primary">cysQ</name>
    <name evidence="10" type="ORF">FP66_12015</name>
</gene>
<dbReference type="InterPro" id="IPR020583">
    <property type="entry name" value="Inositol_monoP_metal-BS"/>
</dbReference>
<keyword evidence="11" id="KW-1185">Reference proteome</keyword>
<comment type="similarity">
    <text evidence="2 9">Belongs to the inositol monophosphatase superfamily. CysQ family.</text>
</comment>
<dbReference type="EMBL" id="JOKD01000052">
    <property type="protein sequence ID" value="KGE77183.1"/>
    <property type="molecule type" value="Genomic_DNA"/>
</dbReference>
<dbReference type="PANTHER" id="PTHR43028">
    <property type="entry name" value="3'(2'),5'-BISPHOSPHATE NUCLEOTIDASE 1"/>
    <property type="match status" value="1"/>
</dbReference>
<comment type="function">
    <text evidence="9">Converts adenosine-3',5'-bisphosphate (PAP) to AMP.</text>
</comment>
<keyword evidence="6 9" id="KW-0378">Hydrolase</keyword>
<feature type="binding site" evidence="9">
    <location>
        <position position="78"/>
    </location>
    <ligand>
        <name>substrate</name>
    </ligand>
</feature>
<evidence type="ECO:0000256" key="7">
    <source>
        <dbReference type="ARBA" id="ARBA00022842"/>
    </source>
</evidence>
<dbReference type="RefSeq" id="WP_052052568.1">
    <property type="nucleotide sequence ID" value="NZ_JOKD01000052.1"/>
</dbReference>
<keyword evidence="4 9" id="KW-0997">Cell inner membrane</keyword>
<reference evidence="10 11" key="1">
    <citation type="submission" date="2014-06" db="EMBL/GenBank/DDBJ databases">
        <title>Draft genome sequence of an extremely salt tolerant bacteria Halomonas salina/CIFRI 1.</title>
        <authorList>
            <person name="Behera B.D."/>
            <person name="Meena D.K."/>
            <person name="Das P."/>
            <person name="Maharana J."/>
            <person name="Paria P."/>
            <person name="Sharma A.P."/>
            <person name="Shamsudheen K.V."/>
            <person name="Rijit J."/>
            <person name="Dixit V."/>
            <person name="Verma A."/>
            <person name="Scaria V."/>
            <person name="Sivasubbu S."/>
        </authorList>
    </citation>
    <scope>NUCLEOTIDE SEQUENCE [LARGE SCALE GENOMIC DNA]</scope>
    <source>
        <strain evidence="10 11">CIFRI 1</strain>
    </source>
</reference>
<dbReference type="Proteomes" id="UP000029721">
    <property type="component" value="Unassembled WGS sequence"/>
</dbReference>
<dbReference type="InterPro" id="IPR006240">
    <property type="entry name" value="CysQ"/>
</dbReference>
<keyword evidence="8 9" id="KW-0472">Membrane</keyword>
<dbReference type="Gene3D" id="3.30.540.10">
    <property type="entry name" value="Fructose-1,6-Bisphosphatase, subunit A, domain 1"/>
    <property type="match status" value="1"/>
</dbReference>
<evidence type="ECO:0000256" key="3">
    <source>
        <dbReference type="ARBA" id="ARBA00022475"/>
    </source>
</evidence>
<keyword evidence="5 9" id="KW-0479">Metal-binding</keyword>
<keyword evidence="7 9" id="KW-0460">Magnesium</keyword>
<keyword evidence="3 9" id="KW-1003">Cell membrane</keyword>
<evidence type="ECO:0000256" key="6">
    <source>
        <dbReference type="ARBA" id="ARBA00022801"/>
    </source>
</evidence>
<dbReference type="EC" id="3.1.3.7" evidence="9"/>
<feature type="binding site" evidence="9">
    <location>
        <position position="226"/>
    </location>
    <ligand>
        <name>Mg(2+)</name>
        <dbReference type="ChEBI" id="CHEBI:18420"/>
        <label>2</label>
    </ligand>
</feature>
<dbReference type="InterPro" id="IPR050725">
    <property type="entry name" value="CysQ/Inositol_MonoPase"/>
</dbReference>
<protein>
    <recommendedName>
        <fullName evidence="9">3'(2'),5'-bisphosphate nucleotidase CysQ</fullName>
        <ecNumber evidence="9">3.1.3.7</ecNumber>
    </recommendedName>
    <alternativeName>
        <fullName evidence="9">3'(2'),5-bisphosphonucleoside 3'(2')-phosphohydrolase</fullName>
    </alternativeName>
    <alternativeName>
        <fullName evidence="9">3'-phosphoadenosine 5'-phosphate phosphatase</fullName>
        <shortName evidence="9">PAP phosphatase</shortName>
    </alternativeName>
</protein>
<feature type="binding site" evidence="9">
    <location>
        <position position="98"/>
    </location>
    <ligand>
        <name>Mg(2+)</name>
        <dbReference type="ChEBI" id="CHEBI:18420"/>
        <label>2</label>
    </ligand>
</feature>
<evidence type="ECO:0000256" key="2">
    <source>
        <dbReference type="ARBA" id="ARBA00005289"/>
    </source>
</evidence>
<feature type="binding site" evidence="9">
    <location>
        <position position="98"/>
    </location>
    <ligand>
        <name>Mg(2+)</name>
        <dbReference type="ChEBI" id="CHEBI:18420"/>
        <label>1</label>
    </ligand>
</feature>
<sequence>MVSAAPGERGAFVTPAARERLLAGVEAAGEAVMAIYRRPFDVETKADDSPVTEADLCAHHALVDLLGEVTPEVPVLSEESEAVPYATRRTWQRYWLVDPLDGTKEFIRRSGDFTLNVALIEDGVPTFGLVHAPTLGVSWFGQLGEGAWRREAGETRAIGVRPLPDPAFEAWRVMGSRSHGLSALASFLERLPCHALVSRGSSLKLCLVAEGSADLYPRFGPTSEWDTAAAQAVVTAAGGQVLDAGSLKPLRCNRQDSLLNPAFIACGERDPRWERALAESLVEGD</sequence>
<dbReference type="InterPro" id="IPR000760">
    <property type="entry name" value="Inositol_monophosphatase-like"/>
</dbReference>
<comment type="caution">
    <text evidence="10">The sequence shown here is derived from an EMBL/GenBank/DDBJ whole genome shotgun (WGS) entry which is preliminary data.</text>
</comment>
<accession>A0ABR4WRE6</accession>
<evidence type="ECO:0000256" key="9">
    <source>
        <dbReference type="HAMAP-Rule" id="MF_02095"/>
    </source>
</evidence>
<evidence type="ECO:0000256" key="5">
    <source>
        <dbReference type="ARBA" id="ARBA00022723"/>
    </source>
</evidence>
<evidence type="ECO:0000313" key="10">
    <source>
        <dbReference type="EMBL" id="KGE77183.1"/>
    </source>
</evidence>
<evidence type="ECO:0000313" key="11">
    <source>
        <dbReference type="Proteomes" id="UP000029721"/>
    </source>
</evidence>
<name>A0ABR4WRE6_9GAMM</name>
<feature type="binding site" evidence="9">
    <location>
        <position position="78"/>
    </location>
    <ligand>
        <name>Mg(2+)</name>
        <dbReference type="ChEBI" id="CHEBI:18420"/>
        <label>1</label>
    </ligand>
</feature>
<dbReference type="Gene3D" id="3.40.190.80">
    <property type="match status" value="1"/>
</dbReference>
<feature type="binding site" evidence="9">
    <location>
        <position position="226"/>
    </location>
    <ligand>
        <name>substrate</name>
    </ligand>
</feature>
<comment type="cofactor">
    <cofactor evidence="9">
        <name>Mg(2+)</name>
        <dbReference type="ChEBI" id="CHEBI:18420"/>
    </cofactor>
</comment>
<dbReference type="PRINTS" id="PR00377">
    <property type="entry name" value="IMPHPHTASES"/>
</dbReference>
<feature type="binding site" evidence="9">
    <location>
        <position position="101"/>
    </location>
    <ligand>
        <name>Mg(2+)</name>
        <dbReference type="ChEBI" id="CHEBI:18420"/>
        <label>2</label>
    </ligand>
</feature>
<dbReference type="Pfam" id="PF00459">
    <property type="entry name" value="Inositol_P"/>
    <property type="match status" value="1"/>
</dbReference>
<feature type="binding site" evidence="9">
    <location>
        <position position="100"/>
    </location>
    <ligand>
        <name>Mg(2+)</name>
        <dbReference type="ChEBI" id="CHEBI:18420"/>
        <label>1</label>
    </ligand>
</feature>
<organism evidence="10 11">
    <name type="scientific">Halomonas salina</name>
    <dbReference type="NCBI Taxonomy" id="42565"/>
    <lineage>
        <taxon>Bacteria</taxon>
        <taxon>Pseudomonadati</taxon>
        <taxon>Pseudomonadota</taxon>
        <taxon>Gammaproteobacteria</taxon>
        <taxon>Oceanospirillales</taxon>
        <taxon>Halomonadaceae</taxon>
        <taxon>Halomonas</taxon>
    </lineage>
</organism>
<dbReference type="PROSITE" id="PS00630">
    <property type="entry name" value="IMP_2"/>
    <property type="match status" value="1"/>
</dbReference>
<evidence type="ECO:0000256" key="8">
    <source>
        <dbReference type="ARBA" id="ARBA00023136"/>
    </source>
</evidence>
<feature type="binding site" evidence="9">
    <location>
        <begin position="100"/>
        <end position="103"/>
    </location>
    <ligand>
        <name>substrate</name>
    </ligand>
</feature>
<evidence type="ECO:0000256" key="4">
    <source>
        <dbReference type="ARBA" id="ARBA00022519"/>
    </source>
</evidence>
<dbReference type="HAMAP" id="MF_02095">
    <property type="entry name" value="CysQ"/>
    <property type="match status" value="1"/>
</dbReference>
<dbReference type="PROSITE" id="PS00629">
    <property type="entry name" value="IMP_1"/>
    <property type="match status" value="1"/>
</dbReference>
<dbReference type="NCBIfam" id="TIGR01331">
    <property type="entry name" value="bisphos_cysQ"/>
    <property type="match status" value="1"/>
</dbReference>
<comment type="subcellular location">
    <subcellularLocation>
        <location evidence="9">Cell inner membrane</location>
        <topology evidence="9">Peripheral membrane protein</topology>
        <orientation evidence="9">Cytoplasmic side</orientation>
    </subcellularLocation>
</comment>
<comment type="catalytic activity">
    <reaction evidence="1 9">
        <text>adenosine 3',5'-bisphosphate + H2O = AMP + phosphate</text>
        <dbReference type="Rhea" id="RHEA:10040"/>
        <dbReference type="ChEBI" id="CHEBI:15377"/>
        <dbReference type="ChEBI" id="CHEBI:43474"/>
        <dbReference type="ChEBI" id="CHEBI:58343"/>
        <dbReference type="ChEBI" id="CHEBI:456215"/>
        <dbReference type="EC" id="3.1.3.7"/>
    </reaction>
</comment>
<dbReference type="PANTHER" id="PTHR43028:SF5">
    <property type="entry name" value="3'(2'),5'-BISPHOSPHATE NUCLEOTIDASE 1"/>
    <property type="match status" value="1"/>
</dbReference>
<dbReference type="CDD" id="cd01638">
    <property type="entry name" value="CysQ"/>
    <property type="match status" value="1"/>
</dbReference>
<evidence type="ECO:0000256" key="1">
    <source>
        <dbReference type="ARBA" id="ARBA00001625"/>
    </source>
</evidence>
<dbReference type="SUPFAM" id="SSF56655">
    <property type="entry name" value="Carbohydrate phosphatase"/>
    <property type="match status" value="1"/>
</dbReference>